<dbReference type="Proteomes" id="UP000439752">
    <property type="component" value="Unassembled WGS sequence"/>
</dbReference>
<dbReference type="AlphaFoldDB" id="A0A653IHT2"/>
<evidence type="ECO:0000313" key="1">
    <source>
        <dbReference type="EMBL" id="VWX38589.1"/>
    </source>
</evidence>
<gene>
    <name evidence="1" type="ORF">EXIGUO9Y_50040</name>
</gene>
<dbReference type="RefSeq" id="WP_159172490.1">
    <property type="nucleotide sequence ID" value="NZ_LR732308.1"/>
</dbReference>
<evidence type="ECO:0000313" key="2">
    <source>
        <dbReference type="Proteomes" id="UP000439752"/>
    </source>
</evidence>
<sequence length="215" mass="24100">MQAVAISFDVKNSRTFPHKEELLQTLRTLAEQLNDQFKDALVPFQIKSGDSLLGVFQSYPVCYPVLLELVNSPLDGYVGVGFGQYETLSTTEADEANGSAIIFAFEAQEAAKKSDNQIVFAGPPYFPAALLTGYVDMLYPAYFGKTDRQVELHTLMDRFPDATYEEIGLKMGFQEKDARINVAKLVARSQRKQRKQLETAFIQALEQLQVWEAIG</sequence>
<keyword evidence="2" id="KW-1185">Reference proteome</keyword>
<name>A0A653IHT2_9BACL</name>
<dbReference type="EMBL" id="CABWKQ010000045">
    <property type="protein sequence ID" value="VWX38589.1"/>
    <property type="molecule type" value="Genomic_DNA"/>
</dbReference>
<accession>A0A653IHT2</accession>
<organism evidence="1 2">
    <name type="scientific">Exiguobacterium oxidotolerans</name>
    <dbReference type="NCBI Taxonomy" id="223958"/>
    <lineage>
        <taxon>Bacteria</taxon>
        <taxon>Bacillati</taxon>
        <taxon>Bacillota</taxon>
        <taxon>Bacilli</taxon>
        <taxon>Bacillales</taxon>
        <taxon>Bacillales Family XII. Incertae Sedis</taxon>
        <taxon>Exiguobacterium</taxon>
    </lineage>
</organism>
<reference evidence="1 2" key="1">
    <citation type="submission" date="2019-10" db="EMBL/GenBank/DDBJ databases">
        <authorList>
            <person name="Karimi E."/>
        </authorList>
    </citation>
    <scope>NUCLEOTIDE SEQUENCE [LARGE SCALE GENOMIC DNA]</scope>
    <source>
        <strain evidence="1">Exiguobacterium sp. 9Y</strain>
    </source>
</reference>
<protein>
    <submittedName>
        <fullName evidence="1">Uncharacterized protein</fullName>
    </submittedName>
</protein>
<proteinExistence type="predicted"/>